<proteinExistence type="predicted"/>
<dbReference type="EMBL" id="CDMZ01005144">
    <property type="protein sequence ID" value="CEM52111.1"/>
    <property type="molecule type" value="Genomic_DNA"/>
</dbReference>
<evidence type="ECO:0000313" key="2">
    <source>
        <dbReference type="EMBL" id="CEM52111.1"/>
    </source>
</evidence>
<gene>
    <name evidence="2" type="ORF">Cvel_11078</name>
</gene>
<dbReference type="VEuPathDB" id="CryptoDB:Cvel_11078"/>
<organism evidence="2">
    <name type="scientific">Chromera velia CCMP2878</name>
    <dbReference type="NCBI Taxonomy" id="1169474"/>
    <lineage>
        <taxon>Eukaryota</taxon>
        <taxon>Sar</taxon>
        <taxon>Alveolata</taxon>
        <taxon>Colpodellida</taxon>
        <taxon>Chromeraceae</taxon>
        <taxon>Chromera</taxon>
    </lineage>
</organism>
<name>A0A0G4I536_9ALVE</name>
<accession>A0A0G4I536</accession>
<feature type="compositionally biased region" description="Polar residues" evidence="1">
    <location>
        <begin position="115"/>
        <end position="127"/>
    </location>
</feature>
<evidence type="ECO:0000256" key="1">
    <source>
        <dbReference type="SAM" id="MobiDB-lite"/>
    </source>
</evidence>
<protein>
    <submittedName>
        <fullName evidence="2">Uncharacterized protein</fullName>
    </submittedName>
</protein>
<feature type="region of interest" description="Disordered" evidence="1">
    <location>
        <begin position="97"/>
        <end position="127"/>
    </location>
</feature>
<reference evidence="2" key="1">
    <citation type="submission" date="2014-11" db="EMBL/GenBank/DDBJ databases">
        <authorList>
            <person name="Otto D Thomas"/>
            <person name="Naeem Raeece"/>
        </authorList>
    </citation>
    <scope>NUCLEOTIDE SEQUENCE</scope>
</reference>
<dbReference type="AlphaFoldDB" id="A0A0G4I536"/>
<sequence length="127" mass="13932">MHERRQRFGKVGKRSPLEIPAALRDLVRVGVEVLIKVPVKLMMAFGLKFGQHFVIRSAEKGMEEDTRGRTGFPASGKTTRRRVSGWGTAVQVLEEGGTKGDRAAQLANGGVPERPTTQSFSVRTSRA</sequence>
<feature type="region of interest" description="Disordered" evidence="1">
    <location>
        <begin position="61"/>
        <end position="81"/>
    </location>
</feature>